<dbReference type="EMBL" id="CP011390">
    <property type="protein sequence ID" value="ANE51189.1"/>
    <property type="molecule type" value="Genomic_DNA"/>
</dbReference>
<organism evidence="1 2">
    <name type="scientific">Flavisolibacter tropicus</name>
    <dbReference type="NCBI Taxonomy" id="1492898"/>
    <lineage>
        <taxon>Bacteria</taxon>
        <taxon>Pseudomonadati</taxon>
        <taxon>Bacteroidota</taxon>
        <taxon>Chitinophagia</taxon>
        <taxon>Chitinophagales</taxon>
        <taxon>Chitinophagaceae</taxon>
        <taxon>Flavisolibacter</taxon>
    </lineage>
</organism>
<reference evidence="2" key="1">
    <citation type="submission" date="2015-01" db="EMBL/GenBank/DDBJ databases">
        <title>Flavisolibacter sp./LCS9/ whole genome sequencing.</title>
        <authorList>
            <person name="Kim M.K."/>
            <person name="Srinivasan S."/>
            <person name="Lee J.-J."/>
        </authorList>
    </citation>
    <scope>NUCLEOTIDE SEQUENCE [LARGE SCALE GENOMIC DNA]</scope>
    <source>
        <strain evidence="2">LCS9</strain>
    </source>
</reference>
<evidence type="ECO:0000313" key="1">
    <source>
        <dbReference type="EMBL" id="ANE51189.1"/>
    </source>
</evidence>
<dbReference type="AlphaFoldDB" id="A0A172TVT1"/>
<reference evidence="1 2" key="2">
    <citation type="journal article" date="2016" name="Int. J. Syst. Evol. Microbiol.">
        <title>Flavisolibacter tropicus sp. nov., isolated from tropical soil.</title>
        <authorList>
            <person name="Lee J.J."/>
            <person name="Kang M.S."/>
            <person name="Kim G.S."/>
            <person name="Lee C.S."/>
            <person name="Lim S."/>
            <person name="Lee J."/>
            <person name="Roh S.H."/>
            <person name="Kang H."/>
            <person name="Ha J.M."/>
            <person name="Bae S."/>
            <person name="Jung H.Y."/>
            <person name="Kim M.K."/>
        </authorList>
    </citation>
    <scope>NUCLEOTIDE SEQUENCE [LARGE SCALE GENOMIC DNA]</scope>
    <source>
        <strain evidence="1 2">LCS9</strain>
    </source>
</reference>
<dbReference type="KEGG" id="fla:SY85_12430"/>
<accession>A0A172TVT1</accession>
<gene>
    <name evidence="1" type="ORF">SY85_12430</name>
</gene>
<evidence type="ECO:0000313" key="2">
    <source>
        <dbReference type="Proteomes" id="UP000077177"/>
    </source>
</evidence>
<keyword evidence="2" id="KW-1185">Reference proteome</keyword>
<dbReference type="Proteomes" id="UP000077177">
    <property type="component" value="Chromosome"/>
</dbReference>
<protein>
    <submittedName>
        <fullName evidence="1">Uncharacterized protein</fullName>
    </submittedName>
</protein>
<sequence>MEKLYELLQQVTESSKTVCTSENLQNIRVQLEAYVNELIQHDFPKLVDLLYRVDVNEKKLKRLLALQQDANSASLIADLLIERQIQKKALRQTPPPDTDIPEEERW</sequence>
<dbReference type="RefSeq" id="WP_066404944.1">
    <property type="nucleotide sequence ID" value="NZ_CP011390.1"/>
</dbReference>
<proteinExistence type="predicted"/>
<name>A0A172TVT1_9BACT</name>
<dbReference type="OrthoDB" id="711735at2"/>